<dbReference type="AlphaFoldDB" id="A0A9W8MN83"/>
<evidence type="ECO:0000313" key="5">
    <source>
        <dbReference type="Proteomes" id="UP001148786"/>
    </source>
</evidence>
<evidence type="ECO:0000259" key="2">
    <source>
        <dbReference type="Pfam" id="PF12550"/>
    </source>
</evidence>
<comment type="caution">
    <text evidence="4">The sequence shown here is derived from an EMBL/GenBank/DDBJ whole genome shotgun (WGS) entry which is preliminary data.</text>
</comment>
<dbReference type="OrthoDB" id="3046224at2759"/>
<organism evidence="4 5">
    <name type="scientific">Agrocybe chaxingu</name>
    <dbReference type="NCBI Taxonomy" id="84603"/>
    <lineage>
        <taxon>Eukaryota</taxon>
        <taxon>Fungi</taxon>
        <taxon>Dikarya</taxon>
        <taxon>Basidiomycota</taxon>
        <taxon>Agaricomycotina</taxon>
        <taxon>Agaricomycetes</taxon>
        <taxon>Agaricomycetidae</taxon>
        <taxon>Agaricales</taxon>
        <taxon>Agaricineae</taxon>
        <taxon>Strophariaceae</taxon>
        <taxon>Agrocybe</taxon>
    </lineage>
</organism>
<dbReference type="EMBL" id="JANKHO010002425">
    <property type="protein sequence ID" value="KAJ3492579.1"/>
    <property type="molecule type" value="Genomic_DNA"/>
</dbReference>
<dbReference type="InterPro" id="IPR022210">
    <property type="entry name" value="TF_GCR1-like"/>
</dbReference>
<feature type="domain" description="Transcription activator GCR1-like" evidence="2">
    <location>
        <begin position="582"/>
        <end position="643"/>
    </location>
</feature>
<evidence type="ECO:0000313" key="4">
    <source>
        <dbReference type="EMBL" id="KAJ3492579.1"/>
    </source>
</evidence>
<dbReference type="Proteomes" id="UP001148786">
    <property type="component" value="Unassembled WGS sequence"/>
</dbReference>
<feature type="compositionally biased region" description="Basic residues" evidence="1">
    <location>
        <begin position="1"/>
        <end position="10"/>
    </location>
</feature>
<accession>A0A9W8MN83</accession>
<sequence length="669" mass="76157">MAPSPQKRRHDSLVKSRTFQPPPKRRPRKQTLPFIKQESTDVHPSSHSLSTRPLDSLDPPKLFTMNPDPHTGVVPNHPTVLFNTSSEEQYTVLESEAYMLSLRREDEYVADKGTEKAYARHIRNYEKWWASDQARRQDEAECKSTIWHPLPAHPITPTKAAIFLDYELHRPKKSAAGKELLNCRVGSSSVKQTINALEHYRHHHQRDPAYKGCPESHTRLRDHPDITQIERAARASEPERQADSQEMKAKGQMSGAERPDFIPKFDIPEAGEYGYRDWYHLLLFPSNQSEYQEMSAETPPPNLLASLFPWIEEEEAAYKDRRERNGRLALDESLTYFLSLLRFLRLVALQDAAVLYQHDQSAPIFRFAPFNSAAFKAFSDTSTSIIQQAEDESRQRLHDLPEKIASTFHGAMATALIKQAEHQQAVESANIKTYKQMAMVEDVLRAVLAIQAASAGSRKRKAFEELSKAAHISEEPPLPSTADEVNNGRSSSSSTPLPLSSQLSVFASGGGNVYPARAFPMDLDNAETRAIQMKVLSDLEAKVDPAKLKNHMFEWCPKRDEWLPLFTDFWKPSKAGAPTPLQIWKEHTEGMDGFMSIEQLTEHWGARWKRNEARLRTESARRGRVVELIKKLSSQPNWNVEKARFIEYLQKKGAGNIDLIINASSTYNE</sequence>
<dbReference type="InterPro" id="IPR038279">
    <property type="entry name" value="Ndc10_dom2_sf"/>
</dbReference>
<proteinExistence type="predicted"/>
<name>A0A9W8MN83_9AGAR</name>
<feature type="region of interest" description="Disordered" evidence="1">
    <location>
        <begin position="470"/>
        <end position="498"/>
    </location>
</feature>
<gene>
    <name evidence="4" type="ORF">NLJ89_g11203</name>
</gene>
<feature type="region of interest" description="Disordered" evidence="1">
    <location>
        <begin position="1"/>
        <end position="60"/>
    </location>
</feature>
<feature type="domain" description="Ndc10" evidence="3">
    <location>
        <begin position="288"/>
        <end position="375"/>
    </location>
</feature>
<dbReference type="Gene3D" id="1.10.443.20">
    <property type="entry name" value="Centromere DNA-binding protein complex CBF3 subunit, domain 2"/>
    <property type="match status" value="1"/>
</dbReference>
<dbReference type="GO" id="GO:0003677">
    <property type="term" value="F:DNA binding"/>
    <property type="evidence" value="ECO:0007669"/>
    <property type="project" value="InterPro"/>
</dbReference>
<feature type="compositionally biased region" description="Basic and acidic residues" evidence="1">
    <location>
        <begin position="233"/>
        <end position="249"/>
    </location>
</feature>
<feature type="compositionally biased region" description="Polar residues" evidence="1">
    <location>
        <begin position="42"/>
        <end position="53"/>
    </location>
</feature>
<keyword evidence="5" id="KW-1185">Reference proteome</keyword>
<protein>
    <recommendedName>
        <fullName evidence="6">Transcription activator GCR1-like domain-containing protein</fullName>
    </recommendedName>
</protein>
<evidence type="ECO:0000256" key="1">
    <source>
        <dbReference type="SAM" id="MobiDB-lite"/>
    </source>
</evidence>
<evidence type="ECO:0000259" key="3">
    <source>
        <dbReference type="Pfam" id="PF16787"/>
    </source>
</evidence>
<dbReference type="Pfam" id="PF16787">
    <property type="entry name" value="NDC10_II"/>
    <property type="match status" value="1"/>
</dbReference>
<dbReference type="InterPro" id="IPR031872">
    <property type="entry name" value="NDC10_II"/>
</dbReference>
<dbReference type="Pfam" id="PF12550">
    <property type="entry name" value="GCR1_C"/>
    <property type="match status" value="1"/>
</dbReference>
<evidence type="ECO:0008006" key="6">
    <source>
        <dbReference type="Google" id="ProtNLM"/>
    </source>
</evidence>
<feature type="region of interest" description="Disordered" evidence="1">
    <location>
        <begin position="233"/>
        <end position="261"/>
    </location>
</feature>
<reference evidence="4" key="1">
    <citation type="submission" date="2022-07" db="EMBL/GenBank/DDBJ databases">
        <title>Genome Sequence of Agrocybe chaxingu.</title>
        <authorList>
            <person name="Buettner E."/>
        </authorList>
    </citation>
    <scope>NUCLEOTIDE SEQUENCE</scope>
    <source>
        <strain evidence="4">MP-N11</strain>
    </source>
</reference>